<dbReference type="RefSeq" id="WP_123134851.1">
    <property type="nucleotide sequence ID" value="NZ_RJJE01000017.1"/>
</dbReference>
<keyword evidence="5" id="KW-1185">Reference proteome</keyword>
<name>A0A3M9MS92_9BACT</name>
<evidence type="ECO:0000256" key="2">
    <source>
        <dbReference type="ARBA" id="ARBA00023315"/>
    </source>
</evidence>
<gene>
    <name evidence="4" type="ORF">EFA69_14285</name>
</gene>
<dbReference type="InterPro" id="IPR016181">
    <property type="entry name" value="Acyl_CoA_acyltransferase"/>
</dbReference>
<dbReference type="InterPro" id="IPR050832">
    <property type="entry name" value="Bact_Acetyltransf"/>
</dbReference>
<comment type="caution">
    <text evidence="4">The sequence shown here is derived from an EMBL/GenBank/DDBJ whole genome shotgun (WGS) entry which is preliminary data.</text>
</comment>
<dbReference type="EMBL" id="RJJE01000017">
    <property type="protein sequence ID" value="RNI28386.1"/>
    <property type="molecule type" value="Genomic_DNA"/>
</dbReference>
<sequence>MKYREANINDIQQIQLVRHSVKENILSNPDLVTDDHCKEFLTQRGKGWVCEIDSLIVGFAIADLKDNNIWALFLKPEVEGKGIGRQLHELMLDWYFSQGKEKVWLGTSPGTRAEKFYRKMGWTETGLHGDREIKFEMTREDWLERKNQPKEA</sequence>
<dbReference type="CDD" id="cd04301">
    <property type="entry name" value="NAT_SF"/>
    <property type="match status" value="1"/>
</dbReference>
<protein>
    <submittedName>
        <fullName evidence="4">GNAT family N-acetyltransferase</fullName>
    </submittedName>
</protein>
<dbReference type="OrthoDB" id="7356080at2"/>
<dbReference type="Gene3D" id="3.40.630.30">
    <property type="match status" value="1"/>
</dbReference>
<evidence type="ECO:0000259" key="3">
    <source>
        <dbReference type="PROSITE" id="PS51186"/>
    </source>
</evidence>
<dbReference type="GO" id="GO:0016747">
    <property type="term" value="F:acyltransferase activity, transferring groups other than amino-acyl groups"/>
    <property type="evidence" value="ECO:0007669"/>
    <property type="project" value="InterPro"/>
</dbReference>
<dbReference type="InterPro" id="IPR000182">
    <property type="entry name" value="GNAT_dom"/>
</dbReference>
<feature type="domain" description="N-acetyltransferase" evidence="3">
    <location>
        <begin position="1"/>
        <end position="149"/>
    </location>
</feature>
<dbReference type="Proteomes" id="UP000271010">
    <property type="component" value="Unassembled WGS sequence"/>
</dbReference>
<keyword evidence="2" id="KW-0012">Acyltransferase</keyword>
<accession>A0A3M9MS92</accession>
<dbReference type="SUPFAM" id="SSF55729">
    <property type="entry name" value="Acyl-CoA N-acyltransferases (Nat)"/>
    <property type="match status" value="1"/>
</dbReference>
<organism evidence="4 5">
    <name type="scientific">Rufibacter immobilis</name>
    <dbReference type="NCBI Taxonomy" id="1348778"/>
    <lineage>
        <taxon>Bacteria</taxon>
        <taxon>Pseudomonadati</taxon>
        <taxon>Bacteroidota</taxon>
        <taxon>Cytophagia</taxon>
        <taxon>Cytophagales</taxon>
        <taxon>Hymenobacteraceae</taxon>
        <taxon>Rufibacter</taxon>
    </lineage>
</organism>
<evidence type="ECO:0000313" key="4">
    <source>
        <dbReference type="EMBL" id="RNI28386.1"/>
    </source>
</evidence>
<keyword evidence="1 4" id="KW-0808">Transferase</keyword>
<reference evidence="4 5" key="1">
    <citation type="submission" date="2018-11" db="EMBL/GenBank/DDBJ databases">
        <title>Rufibacter latericius sp. nov., isolated from water in Baiyang Lake.</title>
        <authorList>
            <person name="Yang Y."/>
        </authorList>
    </citation>
    <scope>NUCLEOTIDE SEQUENCE [LARGE SCALE GENOMIC DNA]</scope>
    <source>
        <strain evidence="4 5">MCC P1</strain>
    </source>
</reference>
<proteinExistence type="predicted"/>
<dbReference type="Pfam" id="PF00583">
    <property type="entry name" value="Acetyltransf_1"/>
    <property type="match status" value="1"/>
</dbReference>
<dbReference type="PANTHER" id="PTHR43877">
    <property type="entry name" value="AMINOALKYLPHOSPHONATE N-ACETYLTRANSFERASE-RELATED-RELATED"/>
    <property type="match status" value="1"/>
</dbReference>
<evidence type="ECO:0000256" key="1">
    <source>
        <dbReference type="ARBA" id="ARBA00022679"/>
    </source>
</evidence>
<evidence type="ECO:0000313" key="5">
    <source>
        <dbReference type="Proteomes" id="UP000271010"/>
    </source>
</evidence>
<dbReference type="PROSITE" id="PS51186">
    <property type="entry name" value="GNAT"/>
    <property type="match status" value="1"/>
</dbReference>
<dbReference type="AlphaFoldDB" id="A0A3M9MS92"/>